<accession>A0A511DNH0</accession>
<organism evidence="1 2">
    <name type="scientific">Pseudonocardia sulfidoxydans NBRC 16205</name>
    <dbReference type="NCBI Taxonomy" id="1223511"/>
    <lineage>
        <taxon>Bacteria</taxon>
        <taxon>Bacillati</taxon>
        <taxon>Actinomycetota</taxon>
        <taxon>Actinomycetes</taxon>
        <taxon>Pseudonocardiales</taxon>
        <taxon>Pseudonocardiaceae</taxon>
        <taxon>Pseudonocardia</taxon>
    </lineage>
</organism>
<protein>
    <submittedName>
        <fullName evidence="1">Uncharacterized protein</fullName>
    </submittedName>
</protein>
<dbReference type="OrthoDB" id="3578043at2"/>
<dbReference type="Proteomes" id="UP000321685">
    <property type="component" value="Unassembled WGS sequence"/>
</dbReference>
<evidence type="ECO:0000313" key="1">
    <source>
        <dbReference type="EMBL" id="GEL26362.1"/>
    </source>
</evidence>
<dbReference type="AlphaFoldDB" id="A0A511DNH0"/>
<dbReference type="EMBL" id="BJVJ01000086">
    <property type="protein sequence ID" value="GEL26362.1"/>
    <property type="molecule type" value="Genomic_DNA"/>
</dbReference>
<sequence length="91" mass="9854">MTLLDDRRPSDTGFRMHRRYEITVSGGLGGALQAAELLRDCGLPVRDFSVEVRDGVPYSSLFATMAMTVGEAPGFADRMLAHPMILAVDPG</sequence>
<comment type="caution">
    <text evidence="1">The sequence shown here is derived from an EMBL/GenBank/DDBJ whole genome shotgun (WGS) entry which is preliminary data.</text>
</comment>
<reference evidence="1 2" key="1">
    <citation type="submission" date="2019-07" db="EMBL/GenBank/DDBJ databases">
        <title>Whole genome shotgun sequence of Pseudonocardia sulfidoxydans NBRC 16205.</title>
        <authorList>
            <person name="Hosoyama A."/>
            <person name="Uohara A."/>
            <person name="Ohji S."/>
            <person name="Ichikawa N."/>
        </authorList>
    </citation>
    <scope>NUCLEOTIDE SEQUENCE [LARGE SCALE GENOMIC DNA]</scope>
    <source>
        <strain evidence="1 2">NBRC 16205</strain>
    </source>
</reference>
<keyword evidence="2" id="KW-1185">Reference proteome</keyword>
<dbReference type="RefSeq" id="WP_147114221.1">
    <property type="nucleotide sequence ID" value="NZ_BJVJ01000086.1"/>
</dbReference>
<evidence type="ECO:0000313" key="2">
    <source>
        <dbReference type="Proteomes" id="UP000321685"/>
    </source>
</evidence>
<proteinExistence type="predicted"/>
<gene>
    <name evidence="1" type="ORF">PSU4_53160</name>
</gene>
<name>A0A511DNH0_9PSEU</name>